<accession>A0A8J3DWY1</accession>
<feature type="transmembrane region" description="Helical" evidence="8">
    <location>
        <begin position="423"/>
        <end position="445"/>
    </location>
</feature>
<evidence type="ECO:0000259" key="10">
    <source>
        <dbReference type="Pfam" id="PF13807"/>
    </source>
</evidence>
<dbReference type="Pfam" id="PF02706">
    <property type="entry name" value="Wzz"/>
    <property type="match status" value="1"/>
</dbReference>
<dbReference type="InterPro" id="IPR032807">
    <property type="entry name" value="GNVR"/>
</dbReference>
<evidence type="ECO:0000256" key="8">
    <source>
        <dbReference type="SAM" id="Phobius"/>
    </source>
</evidence>
<feature type="compositionally biased region" description="Low complexity" evidence="7">
    <location>
        <begin position="459"/>
        <end position="480"/>
    </location>
</feature>
<feature type="domain" description="Tyrosine-protein kinase G-rich" evidence="10">
    <location>
        <begin position="366"/>
        <end position="442"/>
    </location>
</feature>
<dbReference type="PANTHER" id="PTHR32309">
    <property type="entry name" value="TYROSINE-PROTEIN KINASE"/>
    <property type="match status" value="1"/>
</dbReference>
<proteinExistence type="predicted"/>
<evidence type="ECO:0000256" key="1">
    <source>
        <dbReference type="ARBA" id="ARBA00004651"/>
    </source>
</evidence>
<evidence type="ECO:0000256" key="6">
    <source>
        <dbReference type="SAM" id="Coils"/>
    </source>
</evidence>
<evidence type="ECO:0000256" key="5">
    <source>
        <dbReference type="ARBA" id="ARBA00023136"/>
    </source>
</evidence>
<dbReference type="GO" id="GO:0004713">
    <property type="term" value="F:protein tyrosine kinase activity"/>
    <property type="evidence" value="ECO:0007669"/>
    <property type="project" value="TreeGrafter"/>
</dbReference>
<keyword evidence="2" id="KW-1003">Cell membrane</keyword>
<dbReference type="PANTHER" id="PTHR32309:SF13">
    <property type="entry name" value="FERRIC ENTEROBACTIN TRANSPORT PROTEIN FEPE"/>
    <property type="match status" value="1"/>
</dbReference>
<dbReference type="InterPro" id="IPR050445">
    <property type="entry name" value="Bact_polysacc_biosynth/exp"/>
</dbReference>
<evidence type="ECO:0000256" key="2">
    <source>
        <dbReference type="ARBA" id="ARBA00022475"/>
    </source>
</evidence>
<organism evidence="11 12">
    <name type="scientific">Tianweitania populi</name>
    <dbReference type="NCBI Taxonomy" id="1607949"/>
    <lineage>
        <taxon>Bacteria</taxon>
        <taxon>Pseudomonadati</taxon>
        <taxon>Pseudomonadota</taxon>
        <taxon>Alphaproteobacteria</taxon>
        <taxon>Hyphomicrobiales</taxon>
        <taxon>Phyllobacteriaceae</taxon>
        <taxon>Tianweitania</taxon>
    </lineage>
</organism>
<keyword evidence="5 8" id="KW-0472">Membrane</keyword>
<evidence type="ECO:0000256" key="7">
    <source>
        <dbReference type="SAM" id="MobiDB-lite"/>
    </source>
</evidence>
<evidence type="ECO:0000259" key="9">
    <source>
        <dbReference type="Pfam" id="PF02706"/>
    </source>
</evidence>
<evidence type="ECO:0000313" key="11">
    <source>
        <dbReference type="EMBL" id="GHD14496.1"/>
    </source>
</evidence>
<dbReference type="Proteomes" id="UP000630142">
    <property type="component" value="Unassembled WGS sequence"/>
</dbReference>
<comment type="caution">
    <text evidence="11">The sequence shown here is derived from an EMBL/GenBank/DDBJ whole genome shotgun (WGS) entry which is preliminary data.</text>
</comment>
<feature type="coiled-coil region" evidence="6">
    <location>
        <begin position="191"/>
        <end position="254"/>
    </location>
</feature>
<sequence>MLMRVVRSPWTILICTVAGTALGVVVALNTPKVYEAATDLLIDPRDLQILDREISQSGLSSDAALALIQNQMRIMTSGNVLNKVVDQLGLQDDPEFNGQASSGIDLNPLNRLRAALAPDDNGAPNPAIRRTMTIQNLQRHVQVTRDSATFVVTIWAKAQDPEKAARIANTMSSAFLETSARFQAETAGRATSELTGRLDELRGSVEDAERKVETFKAENGIVDAQGRLITDDEILKLNDQLSTARARTAELKARAATVGTLNVDAVVGGILPEQINSNVLAQLRAQYAALRQEADRLAVRLGPRHPQRLAADVQVGSARDQIAQELRRINSSVQVELSRAQQLEKDLSGRLETLKTRQGDLSGERVTLRELERDAASKRAVYEAFLLRSRETGEQENINTANINIISPASAPLQSSGLSRAKIVLIGLILGLGAGIGLALLRGVWDSLRQNATARSGQRRQPPVAAATPQPARVAAPPVQDSSIYPARAPSLKSEAPHFPWQATQEQPQPGQQWHDAVPPFSIYAAQSAQRLDPAQNVQPTAGFERSAVEEIRASLREFREAVEDLKESRRRS</sequence>
<keyword evidence="4 8" id="KW-1133">Transmembrane helix</keyword>
<reference evidence="11" key="2">
    <citation type="submission" date="2020-09" db="EMBL/GenBank/DDBJ databases">
        <authorList>
            <person name="Sun Q."/>
            <person name="Kim S."/>
        </authorList>
    </citation>
    <scope>NUCLEOTIDE SEQUENCE</scope>
    <source>
        <strain evidence="11">KCTC 42249</strain>
    </source>
</reference>
<keyword evidence="3 8" id="KW-0812">Transmembrane</keyword>
<feature type="region of interest" description="Disordered" evidence="7">
    <location>
        <begin position="453"/>
        <end position="485"/>
    </location>
</feature>
<evidence type="ECO:0000256" key="4">
    <source>
        <dbReference type="ARBA" id="ARBA00022989"/>
    </source>
</evidence>
<evidence type="ECO:0000256" key="3">
    <source>
        <dbReference type="ARBA" id="ARBA00022692"/>
    </source>
</evidence>
<feature type="domain" description="Polysaccharide chain length determinant N-terminal" evidence="9">
    <location>
        <begin position="2"/>
        <end position="88"/>
    </location>
</feature>
<protein>
    <submittedName>
        <fullName evidence="11">Uncharacterized protein</fullName>
    </submittedName>
</protein>
<dbReference type="AlphaFoldDB" id="A0A8J3DWY1"/>
<evidence type="ECO:0000313" key="12">
    <source>
        <dbReference type="Proteomes" id="UP000630142"/>
    </source>
</evidence>
<comment type="subcellular location">
    <subcellularLocation>
        <location evidence="1">Cell membrane</location>
        <topology evidence="1">Multi-pass membrane protein</topology>
    </subcellularLocation>
</comment>
<name>A0A8J3DWY1_9HYPH</name>
<keyword evidence="6" id="KW-0175">Coiled coil</keyword>
<dbReference type="InterPro" id="IPR003856">
    <property type="entry name" value="LPS_length_determ_N"/>
</dbReference>
<dbReference type="GO" id="GO:0005886">
    <property type="term" value="C:plasma membrane"/>
    <property type="evidence" value="ECO:0007669"/>
    <property type="project" value="UniProtKB-SubCell"/>
</dbReference>
<gene>
    <name evidence="11" type="ORF">GCM10016234_20130</name>
</gene>
<reference evidence="11" key="1">
    <citation type="journal article" date="2014" name="Int. J. Syst. Evol. Microbiol.">
        <title>Complete genome sequence of Corynebacterium casei LMG S-19264T (=DSM 44701T), isolated from a smear-ripened cheese.</title>
        <authorList>
            <consortium name="US DOE Joint Genome Institute (JGI-PGF)"/>
            <person name="Walter F."/>
            <person name="Albersmeier A."/>
            <person name="Kalinowski J."/>
            <person name="Ruckert C."/>
        </authorList>
    </citation>
    <scope>NUCLEOTIDE SEQUENCE</scope>
    <source>
        <strain evidence="11">KCTC 42249</strain>
    </source>
</reference>
<dbReference type="Pfam" id="PF13807">
    <property type="entry name" value="GNVR"/>
    <property type="match status" value="1"/>
</dbReference>
<dbReference type="EMBL" id="BMZQ01000002">
    <property type="protein sequence ID" value="GHD14496.1"/>
    <property type="molecule type" value="Genomic_DNA"/>
</dbReference>
<keyword evidence="12" id="KW-1185">Reference proteome</keyword>